<keyword evidence="6 13" id="KW-0812">Transmembrane</keyword>
<evidence type="ECO:0000256" key="1">
    <source>
        <dbReference type="ARBA" id="ARBA00004323"/>
    </source>
</evidence>
<comment type="pathway">
    <text evidence="2">Protein modification; protein glycosylation.</text>
</comment>
<reference evidence="15" key="1">
    <citation type="submission" date="2025-08" db="UniProtKB">
        <authorList>
            <consortium name="Ensembl"/>
        </authorList>
    </citation>
    <scope>IDENTIFICATION</scope>
</reference>
<evidence type="ECO:0000256" key="2">
    <source>
        <dbReference type="ARBA" id="ARBA00004922"/>
    </source>
</evidence>
<feature type="compositionally biased region" description="Basic and acidic residues" evidence="14">
    <location>
        <begin position="49"/>
        <end position="64"/>
    </location>
</feature>
<evidence type="ECO:0000256" key="8">
    <source>
        <dbReference type="ARBA" id="ARBA00022989"/>
    </source>
</evidence>
<dbReference type="AlphaFoldDB" id="A0A3Q3ACM1"/>
<sequence>MFTIKALMDSKKEIFVVALVIVLVLFFFIHFYTEKQPKHQGGPAYSKSNGDHGSREASSPERYWEDPGPYHVAYPRNYKFIMDDTQTCKTTTPFLILMVPVSPSNLQARDLIRRTWGMEKMVLDKLVETIFVLGLPGGNDAEQLQEKLRQESKQHQDLIQSNFQDSYHNLTIKTMVMLEWLTKYCSEASFVMKIDSDVLLNVKNLVNLLLHPNTPKQKYMTGLVWWHSPVLRNPFDKFYMPTSVIAEPEYPPYPLGMAYVMSLDLPPKILNASVHIKPIFIEDAYLGLCLKRLSISPTDPPEKTMFLINPWHLLSSCSLSKLIATTTTSVSQLNWYWFLIKKGVSC</sequence>
<dbReference type="PANTHER" id="PTHR11214">
    <property type="entry name" value="BETA-1,3-N-ACETYLGLUCOSAMINYLTRANSFERASE"/>
    <property type="match status" value="1"/>
</dbReference>
<evidence type="ECO:0000256" key="7">
    <source>
        <dbReference type="ARBA" id="ARBA00022968"/>
    </source>
</evidence>
<evidence type="ECO:0000256" key="5">
    <source>
        <dbReference type="ARBA" id="ARBA00022679"/>
    </source>
</evidence>
<dbReference type="GO" id="GO:0006493">
    <property type="term" value="P:protein O-linked glycosylation"/>
    <property type="evidence" value="ECO:0007669"/>
    <property type="project" value="TreeGrafter"/>
</dbReference>
<dbReference type="GO" id="GO:0006629">
    <property type="term" value="P:lipid metabolic process"/>
    <property type="evidence" value="ECO:0007669"/>
    <property type="project" value="UniProtKB-KW"/>
</dbReference>
<dbReference type="Pfam" id="PF01762">
    <property type="entry name" value="Galactosyl_T"/>
    <property type="match status" value="1"/>
</dbReference>
<feature type="region of interest" description="Disordered" evidence="14">
    <location>
        <begin position="37"/>
        <end position="64"/>
    </location>
</feature>
<dbReference type="FunFam" id="3.90.550.50:FF:000001">
    <property type="entry name" value="Hexosyltransferase"/>
    <property type="match status" value="1"/>
</dbReference>
<keyword evidence="4 13" id="KW-0328">Glycosyltransferase</keyword>
<reference evidence="15" key="2">
    <citation type="submission" date="2025-09" db="UniProtKB">
        <authorList>
            <consortium name="Ensembl"/>
        </authorList>
    </citation>
    <scope>IDENTIFICATION</scope>
</reference>
<name>A0A3Q3ACM1_KRYMA</name>
<keyword evidence="11 13" id="KW-0472">Membrane</keyword>
<comment type="subcellular location">
    <subcellularLocation>
        <location evidence="1 13">Golgi apparatus membrane</location>
        <topology evidence="1 13">Single-pass type II membrane protein</topology>
    </subcellularLocation>
</comment>
<keyword evidence="12" id="KW-0325">Glycoprotein</keyword>
<evidence type="ECO:0000313" key="15">
    <source>
        <dbReference type="Ensembl" id="ENSKMAP00000013971.1"/>
    </source>
</evidence>
<feature type="transmembrane region" description="Helical" evidence="13">
    <location>
        <begin position="14"/>
        <end position="33"/>
    </location>
</feature>
<dbReference type="GeneTree" id="ENSGT00940000163421"/>
<dbReference type="OrthoDB" id="5512589at2759"/>
<keyword evidence="7 13" id="KW-0735">Signal-anchor</keyword>
<evidence type="ECO:0000256" key="4">
    <source>
        <dbReference type="ARBA" id="ARBA00022676"/>
    </source>
</evidence>
<evidence type="ECO:0000256" key="11">
    <source>
        <dbReference type="ARBA" id="ARBA00023136"/>
    </source>
</evidence>
<dbReference type="RefSeq" id="XP_017264661.1">
    <property type="nucleotide sequence ID" value="XM_017409172.3"/>
</dbReference>
<dbReference type="RefSeq" id="XP_037830627.1">
    <property type="nucleotide sequence ID" value="XM_037974699.1"/>
</dbReference>
<evidence type="ECO:0000256" key="3">
    <source>
        <dbReference type="ARBA" id="ARBA00008661"/>
    </source>
</evidence>
<evidence type="ECO:0000256" key="9">
    <source>
        <dbReference type="ARBA" id="ARBA00023034"/>
    </source>
</evidence>
<protein>
    <recommendedName>
        <fullName evidence="13">Hexosyltransferase</fullName>
        <ecNumber evidence="13">2.4.1.-</ecNumber>
    </recommendedName>
</protein>
<dbReference type="Proteomes" id="UP000264800">
    <property type="component" value="Unplaced"/>
</dbReference>
<dbReference type="PANTHER" id="PTHR11214:SF115">
    <property type="entry name" value="HEXOSYLTRANSFERASE"/>
    <property type="match status" value="1"/>
</dbReference>
<dbReference type="GO" id="GO:0008499">
    <property type="term" value="F:N-acetyl-beta-D-glucosaminide beta-(1,3)-galactosyltransferase activity"/>
    <property type="evidence" value="ECO:0007669"/>
    <property type="project" value="TreeGrafter"/>
</dbReference>
<evidence type="ECO:0000256" key="13">
    <source>
        <dbReference type="RuleBase" id="RU363063"/>
    </source>
</evidence>
<evidence type="ECO:0000313" key="16">
    <source>
        <dbReference type="Proteomes" id="UP000264800"/>
    </source>
</evidence>
<dbReference type="Gene3D" id="3.90.550.50">
    <property type="match status" value="1"/>
</dbReference>
<keyword evidence="10" id="KW-0443">Lipid metabolism</keyword>
<dbReference type="GO" id="GO:0000139">
    <property type="term" value="C:Golgi membrane"/>
    <property type="evidence" value="ECO:0007669"/>
    <property type="project" value="UniProtKB-SubCell"/>
</dbReference>
<organism evidence="15 16">
    <name type="scientific">Kryptolebias marmoratus</name>
    <name type="common">Mangrove killifish</name>
    <name type="synonym">Rivulus marmoratus</name>
    <dbReference type="NCBI Taxonomy" id="37003"/>
    <lineage>
        <taxon>Eukaryota</taxon>
        <taxon>Metazoa</taxon>
        <taxon>Chordata</taxon>
        <taxon>Craniata</taxon>
        <taxon>Vertebrata</taxon>
        <taxon>Euteleostomi</taxon>
        <taxon>Actinopterygii</taxon>
        <taxon>Neopterygii</taxon>
        <taxon>Teleostei</taxon>
        <taxon>Neoteleostei</taxon>
        <taxon>Acanthomorphata</taxon>
        <taxon>Ovalentaria</taxon>
        <taxon>Atherinomorphae</taxon>
        <taxon>Cyprinodontiformes</taxon>
        <taxon>Rivulidae</taxon>
        <taxon>Kryptolebias</taxon>
    </lineage>
</organism>
<proteinExistence type="inferred from homology"/>
<dbReference type="Ensembl" id="ENSKMAT00000014181.1">
    <property type="protein sequence ID" value="ENSKMAP00000013971.1"/>
    <property type="gene ID" value="ENSKMAG00000010489.1"/>
</dbReference>
<keyword evidence="5" id="KW-0808">Transferase</keyword>
<keyword evidence="8 13" id="KW-1133">Transmembrane helix</keyword>
<dbReference type="InterPro" id="IPR002659">
    <property type="entry name" value="Glyco_trans_31"/>
</dbReference>
<accession>A0A3Q3ACM1</accession>
<comment type="similarity">
    <text evidence="3 13">Belongs to the glycosyltransferase 31 family.</text>
</comment>
<keyword evidence="16" id="KW-1185">Reference proteome</keyword>
<evidence type="ECO:0000256" key="12">
    <source>
        <dbReference type="ARBA" id="ARBA00023180"/>
    </source>
</evidence>
<keyword evidence="9 13" id="KW-0333">Golgi apparatus</keyword>
<dbReference type="OMA" id="YWERIRQ"/>
<evidence type="ECO:0000256" key="10">
    <source>
        <dbReference type="ARBA" id="ARBA00023098"/>
    </source>
</evidence>
<evidence type="ECO:0000256" key="6">
    <source>
        <dbReference type="ARBA" id="ARBA00022692"/>
    </source>
</evidence>
<dbReference type="RefSeq" id="XP_037830628.1">
    <property type="nucleotide sequence ID" value="XM_037974700.1"/>
</dbReference>
<dbReference type="GeneID" id="108231824"/>
<dbReference type="EC" id="2.4.1.-" evidence="13"/>
<evidence type="ECO:0000256" key="14">
    <source>
        <dbReference type="SAM" id="MobiDB-lite"/>
    </source>
</evidence>